<evidence type="ECO:0000313" key="2">
    <source>
        <dbReference type="EMBL" id="MBU3819004.1"/>
    </source>
</evidence>
<dbReference type="EMBL" id="JAHLFH010000019">
    <property type="protein sequence ID" value="MBU3819004.1"/>
    <property type="molecule type" value="Genomic_DNA"/>
</dbReference>
<gene>
    <name evidence="2" type="ORF">H9864_01250</name>
</gene>
<dbReference type="AlphaFoldDB" id="A0A9E2KJL9"/>
<evidence type="ECO:0000313" key="3">
    <source>
        <dbReference type="Proteomes" id="UP000824178"/>
    </source>
</evidence>
<comment type="similarity">
    <text evidence="1">Belongs to the asp23 family.</text>
</comment>
<sequence>MEDRRMDLQNMDLMGGSLQISTEVIAKIARCAALEVDGVAAVSHGRQSKTVKELLEMASIQPPVIVEMRDGTAEITLELIVRYGTRIPVMAEKVHQSVKAAVQNMTNVTVSRVNIVIAGLDNGETEPSEP</sequence>
<dbReference type="InterPro" id="IPR005531">
    <property type="entry name" value="Asp23"/>
</dbReference>
<dbReference type="Proteomes" id="UP000824178">
    <property type="component" value="Unassembled WGS sequence"/>
</dbReference>
<protein>
    <submittedName>
        <fullName evidence="2">Asp23/Gls24 family envelope stress response protein</fullName>
    </submittedName>
</protein>
<reference evidence="2" key="2">
    <citation type="submission" date="2021-04" db="EMBL/GenBank/DDBJ databases">
        <authorList>
            <person name="Gilroy R."/>
        </authorList>
    </citation>
    <scope>NUCLEOTIDE SEQUENCE</scope>
    <source>
        <strain evidence="2">742</strain>
    </source>
</reference>
<comment type="caution">
    <text evidence="2">The sequence shown here is derived from an EMBL/GenBank/DDBJ whole genome shotgun (WGS) entry which is preliminary data.</text>
</comment>
<dbReference type="Pfam" id="PF03780">
    <property type="entry name" value="Asp23"/>
    <property type="match status" value="1"/>
</dbReference>
<name>A0A9E2KJL9_9FIRM</name>
<dbReference type="PANTHER" id="PTHR34297">
    <property type="entry name" value="HYPOTHETICAL CYTOSOLIC PROTEIN-RELATED"/>
    <property type="match status" value="1"/>
</dbReference>
<reference evidence="2" key="1">
    <citation type="journal article" date="2021" name="PeerJ">
        <title>Extensive microbial diversity within the chicken gut microbiome revealed by metagenomics and culture.</title>
        <authorList>
            <person name="Gilroy R."/>
            <person name="Ravi A."/>
            <person name="Getino M."/>
            <person name="Pursley I."/>
            <person name="Horton D.L."/>
            <person name="Alikhan N.F."/>
            <person name="Baker D."/>
            <person name="Gharbi K."/>
            <person name="Hall N."/>
            <person name="Watson M."/>
            <person name="Adriaenssens E.M."/>
            <person name="Foster-Nyarko E."/>
            <person name="Jarju S."/>
            <person name="Secka A."/>
            <person name="Antonio M."/>
            <person name="Oren A."/>
            <person name="Chaudhuri R.R."/>
            <person name="La Ragione R."/>
            <person name="Hildebrand F."/>
            <person name="Pallen M.J."/>
        </authorList>
    </citation>
    <scope>NUCLEOTIDE SEQUENCE</scope>
    <source>
        <strain evidence="2">742</strain>
    </source>
</reference>
<proteinExistence type="inferred from homology"/>
<accession>A0A9E2KJL9</accession>
<evidence type="ECO:0000256" key="1">
    <source>
        <dbReference type="ARBA" id="ARBA00005721"/>
    </source>
</evidence>
<organism evidence="2 3">
    <name type="scientific">Candidatus Faecalibacterium intestinavium</name>
    <dbReference type="NCBI Taxonomy" id="2838580"/>
    <lineage>
        <taxon>Bacteria</taxon>
        <taxon>Bacillati</taxon>
        <taxon>Bacillota</taxon>
        <taxon>Clostridia</taxon>
        <taxon>Eubacteriales</taxon>
        <taxon>Oscillospiraceae</taxon>
        <taxon>Faecalibacterium</taxon>
    </lineage>
</organism>